<dbReference type="OrthoDB" id="408152at2759"/>
<dbReference type="EMBL" id="JABEXW010000187">
    <property type="protein sequence ID" value="KAF4968783.1"/>
    <property type="molecule type" value="Genomic_DNA"/>
</dbReference>
<organism evidence="2 3">
    <name type="scientific">Fusarium sarcochroum</name>
    <dbReference type="NCBI Taxonomy" id="1208366"/>
    <lineage>
        <taxon>Eukaryota</taxon>
        <taxon>Fungi</taxon>
        <taxon>Dikarya</taxon>
        <taxon>Ascomycota</taxon>
        <taxon>Pezizomycotina</taxon>
        <taxon>Sordariomycetes</taxon>
        <taxon>Hypocreomycetidae</taxon>
        <taxon>Hypocreales</taxon>
        <taxon>Nectriaceae</taxon>
        <taxon>Fusarium</taxon>
        <taxon>Fusarium lateritium species complex</taxon>
    </lineage>
</organism>
<dbReference type="Gene3D" id="3.40.50.300">
    <property type="entry name" value="P-loop containing nucleotide triphosphate hydrolases"/>
    <property type="match status" value="1"/>
</dbReference>
<comment type="caution">
    <text evidence="2">The sequence shown here is derived from an EMBL/GenBank/DDBJ whole genome shotgun (WGS) entry which is preliminary data.</text>
</comment>
<keyword evidence="1" id="KW-0472">Membrane</keyword>
<gene>
    <name evidence="2" type="ORF">FSARC_3912</name>
</gene>
<reference evidence="2" key="2">
    <citation type="submission" date="2020-05" db="EMBL/GenBank/DDBJ databases">
        <authorList>
            <person name="Kim H.-S."/>
            <person name="Proctor R.H."/>
            <person name="Brown D.W."/>
        </authorList>
    </citation>
    <scope>NUCLEOTIDE SEQUENCE</scope>
    <source>
        <strain evidence="2">NRRL 20472</strain>
    </source>
</reference>
<evidence type="ECO:0000313" key="3">
    <source>
        <dbReference type="Proteomes" id="UP000622797"/>
    </source>
</evidence>
<keyword evidence="1" id="KW-1133">Transmembrane helix</keyword>
<dbReference type="PANTHER" id="PTHR36978:SF4">
    <property type="entry name" value="P-LOOP CONTAINING NUCLEOSIDE TRIPHOSPHATE HYDROLASE PROTEIN"/>
    <property type="match status" value="1"/>
</dbReference>
<accession>A0A8H4U3H1</accession>
<sequence>MAEPKSNKEQTTLLDTFDPRKTREIYNLKPHPTTGRLIDSYPVTRTKPMRVLCLGQSRTGTMAIFTALKQLGYTPYHMAVAIGSPKTNLGLWREALDAKFHGKGKPWGREEFDKILGEYDAVADVPAICFVEELVAAYPEAKVVLTQRDVDSWLKSMDSTGGRVLRWPLWPTLSKWDPALAGPFWEFARKVMPANFHTMHDFSEQSPARQAFFNHYELVRKTVPADRMLEFRVQQGWEPLCEFLGDPVPETEFPNLNDAKQFIFAHSMMWWIAFAKMVGKGSLMAAVAGVFASMAVLWKQRYMLNLGGMLRPIANLS</sequence>
<dbReference type="PANTHER" id="PTHR36978">
    <property type="entry name" value="P-LOOP CONTAINING NUCLEOTIDE TRIPHOSPHATE HYDROLASE"/>
    <property type="match status" value="1"/>
</dbReference>
<dbReference type="InterPro" id="IPR040632">
    <property type="entry name" value="Sulfotransfer_4"/>
</dbReference>
<reference evidence="2" key="1">
    <citation type="journal article" date="2020" name="BMC Genomics">
        <title>Correction to: Identification and distribution of gene clusters required for synthesis of sphingolipid metabolism inhibitors in diverse species of the filamentous fungus Fusarium.</title>
        <authorList>
            <person name="Kim H.S."/>
            <person name="Lohmar J.M."/>
            <person name="Busman M."/>
            <person name="Brown D.W."/>
            <person name="Naumann T.A."/>
            <person name="Divon H.H."/>
            <person name="Lysoe E."/>
            <person name="Uhlig S."/>
            <person name="Proctor R.H."/>
        </authorList>
    </citation>
    <scope>NUCLEOTIDE SEQUENCE</scope>
    <source>
        <strain evidence="2">NRRL 20472</strain>
    </source>
</reference>
<dbReference type="Proteomes" id="UP000622797">
    <property type="component" value="Unassembled WGS sequence"/>
</dbReference>
<dbReference type="Pfam" id="PF17784">
    <property type="entry name" value="Sulfotransfer_4"/>
    <property type="match status" value="1"/>
</dbReference>
<keyword evidence="3" id="KW-1185">Reference proteome</keyword>
<keyword evidence="1" id="KW-0812">Transmembrane</keyword>
<protein>
    <recommendedName>
        <fullName evidence="4">NAD dependent epimerase/dehydratase</fullName>
    </recommendedName>
</protein>
<name>A0A8H4U3H1_9HYPO</name>
<evidence type="ECO:0000313" key="2">
    <source>
        <dbReference type="EMBL" id="KAF4968783.1"/>
    </source>
</evidence>
<evidence type="ECO:0000256" key="1">
    <source>
        <dbReference type="SAM" id="Phobius"/>
    </source>
</evidence>
<evidence type="ECO:0008006" key="4">
    <source>
        <dbReference type="Google" id="ProtNLM"/>
    </source>
</evidence>
<proteinExistence type="predicted"/>
<feature type="transmembrane region" description="Helical" evidence="1">
    <location>
        <begin position="268"/>
        <end position="298"/>
    </location>
</feature>
<dbReference type="InterPro" id="IPR027417">
    <property type="entry name" value="P-loop_NTPase"/>
</dbReference>
<dbReference type="SUPFAM" id="SSF52540">
    <property type="entry name" value="P-loop containing nucleoside triphosphate hydrolases"/>
    <property type="match status" value="1"/>
</dbReference>
<dbReference type="AlphaFoldDB" id="A0A8H4U3H1"/>